<evidence type="ECO:0000313" key="1">
    <source>
        <dbReference type="EMBL" id="ALI34783.1"/>
    </source>
</evidence>
<evidence type="ECO:0000313" key="2">
    <source>
        <dbReference type="Proteomes" id="UP000058925"/>
    </source>
</evidence>
<organism evidence="1 2">
    <name type="scientific">Candidatus Nitrosocosmicus oleophilus</name>
    <dbReference type="NCBI Taxonomy" id="1353260"/>
    <lineage>
        <taxon>Archaea</taxon>
        <taxon>Nitrososphaerota</taxon>
        <taxon>Nitrososphaeria</taxon>
        <taxon>Nitrososphaerales</taxon>
        <taxon>Nitrososphaeraceae</taxon>
        <taxon>Candidatus Nitrosocosmicus</taxon>
    </lineage>
</organism>
<protein>
    <submittedName>
        <fullName evidence="1">Uncharacterized protein</fullName>
    </submittedName>
</protein>
<dbReference type="KEGG" id="taa:NMY3_00573"/>
<reference evidence="2" key="1">
    <citation type="submission" date="2015-10" db="EMBL/GenBank/DDBJ databases">
        <title>Niche specialization of a soil ammonia-oxidizing archaeon, Candidatus Nitrosocosmicus oleophilus.</title>
        <authorList>
            <person name="Jung M.-Y."/>
            <person name="Rhee S.-K."/>
        </authorList>
    </citation>
    <scope>NUCLEOTIDE SEQUENCE [LARGE SCALE GENOMIC DNA]</scope>
    <source>
        <strain evidence="2">MY3</strain>
    </source>
</reference>
<keyword evidence="2" id="KW-1185">Reference proteome</keyword>
<dbReference type="AlphaFoldDB" id="A0A654LWT3"/>
<name>A0A654LWT3_9ARCH</name>
<sequence>MLHTITSTTAVTINNENQNQIVEAEKFNLLQWMRKWSNNQLFLNYKTN</sequence>
<dbReference type="EMBL" id="CP012850">
    <property type="protein sequence ID" value="ALI34783.1"/>
    <property type="molecule type" value="Genomic_DNA"/>
</dbReference>
<proteinExistence type="predicted"/>
<accession>A0A654LWT3</accession>
<gene>
    <name evidence="1" type="ORF">NMY3_00573</name>
</gene>
<dbReference type="Proteomes" id="UP000058925">
    <property type="component" value="Chromosome"/>
</dbReference>